<comment type="caution">
    <text evidence="3">The sequence shown here is derived from an EMBL/GenBank/DDBJ whole genome shotgun (WGS) entry which is preliminary data.</text>
</comment>
<dbReference type="NCBIfam" id="NF008405">
    <property type="entry name" value="PRK11207.1"/>
    <property type="match status" value="1"/>
</dbReference>
<dbReference type="InterPro" id="IPR015985">
    <property type="entry name" value="TehB-like_dom"/>
</dbReference>
<evidence type="ECO:0000259" key="2">
    <source>
        <dbReference type="Pfam" id="PF09313"/>
    </source>
</evidence>
<reference evidence="3 4" key="2">
    <citation type="submission" date="2020-02" db="EMBL/GenBank/DDBJ databases">
        <title>The new genus of Enterobacteriales.</title>
        <authorList>
            <person name="Kim I.S."/>
        </authorList>
    </citation>
    <scope>NUCLEOTIDE SEQUENCE [LARGE SCALE GENOMIC DNA]</scope>
    <source>
        <strain evidence="3 4">SAP-6</strain>
    </source>
</reference>
<dbReference type="NCBIfam" id="NF008992">
    <property type="entry name" value="PRK12335.1"/>
    <property type="match status" value="1"/>
</dbReference>
<proteinExistence type="predicted"/>
<accession>A0A845SFJ9</accession>
<dbReference type="RefSeq" id="WP_162366436.1">
    <property type="nucleotide sequence ID" value="NZ_WUBS01000008.1"/>
</dbReference>
<keyword evidence="3" id="KW-0489">Methyltransferase</keyword>
<dbReference type="InterPro" id="IPR029063">
    <property type="entry name" value="SAM-dependent_MTases_sf"/>
</dbReference>
<feature type="domain" description="TehB/YeaR-like" evidence="2">
    <location>
        <begin position="8"/>
        <end position="88"/>
    </location>
</feature>
<dbReference type="EMBL" id="WUBS01000008">
    <property type="protein sequence ID" value="NDL63610.1"/>
    <property type="molecule type" value="Genomic_DNA"/>
</dbReference>
<dbReference type="Pfam" id="PF03848">
    <property type="entry name" value="TehB"/>
    <property type="match status" value="1"/>
</dbReference>
<dbReference type="AlphaFoldDB" id="A0A845SFJ9"/>
<dbReference type="Pfam" id="PF09313">
    <property type="entry name" value="TehB-like"/>
    <property type="match status" value="1"/>
</dbReference>
<dbReference type="GO" id="GO:0046690">
    <property type="term" value="P:response to tellurium ion"/>
    <property type="evidence" value="ECO:0007669"/>
    <property type="project" value="InterPro"/>
</dbReference>
<dbReference type="SUPFAM" id="SSF53335">
    <property type="entry name" value="S-adenosyl-L-methionine-dependent methyltransferases"/>
    <property type="match status" value="1"/>
</dbReference>
<name>A0A845SFJ9_9GAMM</name>
<dbReference type="NCBIfam" id="TIGR00477">
    <property type="entry name" value="tehB"/>
    <property type="match status" value="1"/>
</dbReference>
<dbReference type="Gene3D" id="2.60.120.10">
    <property type="entry name" value="Jelly Rolls"/>
    <property type="match status" value="1"/>
</dbReference>
<dbReference type="CDD" id="cd02440">
    <property type="entry name" value="AdoMet_MTases"/>
    <property type="match status" value="1"/>
</dbReference>
<sequence length="287" mass="32951">MQDLMCYKTMPEWDSRTLPETFRQRHNTQEGVWAKLTVLQGRLSFAFLGKNDGVLESCEFTRENQPPLVEPQRWHRIVDCSGDMRCRLEFYCRPEDYYHIKHGMTRTHSEVINAAQYLPPGKALDLGCGAGRNALYLNGLGFDVTAYDKNQQSIDALKTMIDIEHCEHISASVYDINEQLIEGRYDFILSTVVLMFLQADKIDRVIRNMQQSTNGGGLNLIVAAMSTGDYPCPLPFPFTFSAGELPQYYHDWEILKYNEDVGELHKTDAQGNRIKLRFATLLARKRP</sequence>
<gene>
    <name evidence="3" type="primary">tehB</name>
    <name evidence="3" type="ORF">GRH90_12740</name>
</gene>
<dbReference type="InterPro" id="IPR004537">
    <property type="entry name" value="Tellurite-R_MeTrfase_TehB"/>
</dbReference>
<reference evidence="3 4" key="1">
    <citation type="submission" date="2019-12" db="EMBL/GenBank/DDBJ databases">
        <authorList>
            <person name="Lee S.D."/>
        </authorList>
    </citation>
    <scope>NUCLEOTIDE SEQUENCE [LARGE SCALE GENOMIC DNA]</scope>
    <source>
        <strain evidence="3 4">SAP-6</strain>
    </source>
</reference>
<evidence type="ECO:0000313" key="3">
    <source>
        <dbReference type="EMBL" id="NDL63610.1"/>
    </source>
</evidence>
<organism evidence="3 4">
    <name type="scientific">Acerihabitans arboris</name>
    <dbReference type="NCBI Taxonomy" id="2691583"/>
    <lineage>
        <taxon>Bacteria</taxon>
        <taxon>Pseudomonadati</taxon>
        <taxon>Pseudomonadota</taxon>
        <taxon>Gammaproteobacteria</taxon>
        <taxon>Enterobacterales</taxon>
        <taxon>Pectobacteriaceae</taxon>
        <taxon>Acerihabitans</taxon>
    </lineage>
</organism>
<dbReference type="GO" id="GO:0005737">
    <property type="term" value="C:cytoplasm"/>
    <property type="evidence" value="ECO:0007669"/>
    <property type="project" value="InterPro"/>
</dbReference>
<evidence type="ECO:0000259" key="1">
    <source>
        <dbReference type="Pfam" id="PF03848"/>
    </source>
</evidence>
<dbReference type="PIRSF" id="PIRSF005215">
    <property type="entry name" value="TehB"/>
    <property type="match status" value="1"/>
</dbReference>
<dbReference type="Gene3D" id="3.40.50.150">
    <property type="entry name" value="Vaccinia Virus protein VP39"/>
    <property type="match status" value="1"/>
</dbReference>
<keyword evidence="3" id="KW-0808">Transferase</keyword>
<dbReference type="InterPro" id="IPR015392">
    <property type="entry name" value="TehB/YeaR-like_dom"/>
</dbReference>
<dbReference type="InterPro" id="IPR014710">
    <property type="entry name" value="RmlC-like_jellyroll"/>
</dbReference>
<dbReference type="GO" id="GO:0032259">
    <property type="term" value="P:methylation"/>
    <property type="evidence" value="ECO:0007669"/>
    <property type="project" value="UniProtKB-KW"/>
</dbReference>
<evidence type="ECO:0000313" key="4">
    <source>
        <dbReference type="Proteomes" id="UP000461443"/>
    </source>
</evidence>
<keyword evidence="4" id="KW-1185">Reference proteome</keyword>
<dbReference type="SUPFAM" id="SSF51197">
    <property type="entry name" value="Clavaminate synthase-like"/>
    <property type="match status" value="1"/>
</dbReference>
<feature type="domain" description="Tellurite resistance methyltransferase TehB-like" evidence="1">
    <location>
        <begin position="90"/>
        <end position="282"/>
    </location>
</feature>
<dbReference type="GO" id="GO:0008757">
    <property type="term" value="F:S-adenosylmethionine-dependent methyltransferase activity"/>
    <property type="evidence" value="ECO:0007669"/>
    <property type="project" value="InterPro"/>
</dbReference>
<dbReference type="InterPro" id="IPR014431">
    <property type="entry name" value="Tellurite-R_TehB-2"/>
</dbReference>
<protein>
    <submittedName>
        <fullName evidence="3">SAM-dependent methyltransferase TehB</fullName>
    </submittedName>
</protein>
<dbReference type="Proteomes" id="UP000461443">
    <property type="component" value="Unassembled WGS sequence"/>
</dbReference>